<proteinExistence type="predicted"/>
<dbReference type="Proteomes" id="UP001595752">
    <property type="component" value="Unassembled WGS sequence"/>
</dbReference>
<gene>
    <name evidence="1" type="ORF">ACFOU2_08495</name>
</gene>
<dbReference type="EMBL" id="JBHRZT010000032">
    <property type="protein sequence ID" value="MFC3883544.1"/>
    <property type="molecule type" value="Genomic_DNA"/>
</dbReference>
<evidence type="ECO:0000313" key="2">
    <source>
        <dbReference type="Proteomes" id="UP001595752"/>
    </source>
</evidence>
<dbReference type="RefSeq" id="WP_377914115.1">
    <property type="nucleotide sequence ID" value="NZ_JBHRZT010000032.1"/>
</dbReference>
<accession>A0ABV8B2Y1</accession>
<organism evidence="1 2">
    <name type="scientific">Bacillus songklensis</name>
    <dbReference type="NCBI Taxonomy" id="1069116"/>
    <lineage>
        <taxon>Bacteria</taxon>
        <taxon>Bacillati</taxon>
        <taxon>Bacillota</taxon>
        <taxon>Bacilli</taxon>
        <taxon>Bacillales</taxon>
        <taxon>Bacillaceae</taxon>
        <taxon>Bacillus</taxon>
    </lineage>
</organism>
<reference evidence="2" key="1">
    <citation type="journal article" date="2019" name="Int. J. Syst. Evol. Microbiol.">
        <title>The Global Catalogue of Microorganisms (GCM) 10K type strain sequencing project: providing services to taxonomists for standard genome sequencing and annotation.</title>
        <authorList>
            <consortium name="The Broad Institute Genomics Platform"/>
            <consortium name="The Broad Institute Genome Sequencing Center for Infectious Disease"/>
            <person name="Wu L."/>
            <person name="Ma J."/>
        </authorList>
    </citation>
    <scope>NUCLEOTIDE SEQUENCE [LARGE SCALE GENOMIC DNA]</scope>
    <source>
        <strain evidence="2">CCUG 61889</strain>
    </source>
</reference>
<sequence length="60" mass="7461">MSRKKHTFPFNQHHLLKIMLDAYEFAYEKRPLTTEDFIQYLILRLEKEKYKRQKGKPKSF</sequence>
<evidence type="ECO:0008006" key="3">
    <source>
        <dbReference type="Google" id="ProtNLM"/>
    </source>
</evidence>
<evidence type="ECO:0000313" key="1">
    <source>
        <dbReference type="EMBL" id="MFC3883544.1"/>
    </source>
</evidence>
<name>A0ABV8B2Y1_9BACI</name>
<protein>
    <recommendedName>
        <fullName evidence="3">Fur-regulated basic protein A</fullName>
    </recommendedName>
</protein>
<keyword evidence="2" id="KW-1185">Reference proteome</keyword>
<comment type="caution">
    <text evidence="1">The sequence shown here is derived from an EMBL/GenBank/DDBJ whole genome shotgun (WGS) entry which is preliminary data.</text>
</comment>